<evidence type="ECO:0000313" key="1">
    <source>
        <dbReference type="EMBL" id="NER28622.1"/>
    </source>
</evidence>
<protein>
    <recommendedName>
        <fullName evidence="2">DUF2283 domain-containing protein</fullName>
    </recommendedName>
</protein>
<dbReference type="EMBL" id="JAAHFQ010000239">
    <property type="protein sequence ID" value="NER28622.1"/>
    <property type="molecule type" value="Genomic_DNA"/>
</dbReference>
<accession>A0A6B3NDD2</accession>
<organism evidence="1">
    <name type="scientific">Symploca sp. SIO1C4</name>
    <dbReference type="NCBI Taxonomy" id="2607765"/>
    <lineage>
        <taxon>Bacteria</taxon>
        <taxon>Bacillati</taxon>
        <taxon>Cyanobacteriota</taxon>
        <taxon>Cyanophyceae</taxon>
        <taxon>Coleofasciculales</taxon>
        <taxon>Coleofasciculaceae</taxon>
        <taxon>Symploca</taxon>
    </lineage>
</organism>
<proteinExistence type="predicted"/>
<gene>
    <name evidence="1" type="ORF">F6J89_13565</name>
</gene>
<comment type="caution">
    <text evidence="1">The sequence shown here is derived from an EMBL/GenBank/DDBJ whole genome shotgun (WGS) entry which is preliminary data.</text>
</comment>
<reference evidence="1" key="1">
    <citation type="submission" date="2019-11" db="EMBL/GenBank/DDBJ databases">
        <title>Genomic insights into an expanded diversity of filamentous marine cyanobacteria reveals the extraordinary biosynthetic potential of Moorea and Okeania.</title>
        <authorList>
            <person name="Ferreira Leao T."/>
            <person name="Wang M."/>
            <person name="Moss N."/>
            <person name="Da Silva R."/>
            <person name="Sanders J."/>
            <person name="Nurk S."/>
            <person name="Gurevich A."/>
            <person name="Humphrey G."/>
            <person name="Reher R."/>
            <person name="Zhu Q."/>
            <person name="Belda-Ferre P."/>
            <person name="Glukhov E."/>
            <person name="Rex R."/>
            <person name="Dorrestein P.C."/>
            <person name="Knight R."/>
            <person name="Pevzner P."/>
            <person name="Gerwick W.H."/>
            <person name="Gerwick L."/>
        </authorList>
    </citation>
    <scope>NUCLEOTIDE SEQUENCE</scope>
    <source>
        <strain evidence="1">SIO1C4</strain>
    </source>
</reference>
<dbReference type="AlphaFoldDB" id="A0A6B3NDD2"/>
<name>A0A6B3NDD2_9CYAN</name>
<evidence type="ECO:0008006" key="2">
    <source>
        <dbReference type="Google" id="ProtNLM"/>
    </source>
</evidence>
<sequence>MKIFIKFNSEGKILSISKLRFMPEGMEHPYGILEENEDVIEVPLTEELMQIETVELHDTYQIDIETKQLVKKT</sequence>